<dbReference type="Gene3D" id="3.30.470.20">
    <property type="entry name" value="ATP-grasp fold, B domain"/>
    <property type="match status" value="1"/>
</dbReference>
<sequence>MEQAMNSNRPGVLILSHCGFSFLEDLKEELHRRQLRCFVLTSLPLPEHVPARLEQIQGWADRLYTADSHQLRLEDVNNALQTLRKAGEQVTCCISVWEGYRHLMAVANAAVGTYDIDARQALALRNKLEVRNQLAEAGLSQANAYALTAPVLETLQAKNQRYFIKPIHGIASYAAFPMRKDTTWEALEKLRKDSVQDTVYASAFNDGLQFMAEDYIAGQEFSFETLLVDGQAHVVAVHEKYEVTETADTVLEDSCTTPPASLDQAQIAAGLHWLKNVLGCMDLKWGCYHVEARFTGQHWDLIEINPRVGGSLISHSVEAVTAGHSMLSLWLDLLLASQDDALPREALVQRLAQSGWQADGSSAQTTATFFRVYFAKPGTLSSVILNEQALAPVVKHILLKAGDVIPAHAREVFLGQLLWTFDRDRQATELERLARLSATALDIQYEVESH</sequence>
<evidence type="ECO:0000313" key="6">
    <source>
        <dbReference type="EMBL" id="RMR85699.1"/>
    </source>
</evidence>
<keyword evidence="1" id="KW-0436">Ligase</keyword>
<dbReference type="PROSITE" id="PS50975">
    <property type="entry name" value="ATP_GRASP"/>
    <property type="match status" value="1"/>
</dbReference>
<reference evidence="6 7" key="1">
    <citation type="submission" date="2018-08" db="EMBL/GenBank/DDBJ databases">
        <title>Recombination of ecologically and evolutionarily significant loci maintains genetic cohesion in the Pseudomonas syringae species complex.</title>
        <authorList>
            <person name="Dillon M."/>
            <person name="Thakur S."/>
            <person name="Almeida R.N.D."/>
            <person name="Weir B.S."/>
            <person name="Guttman D.S."/>
        </authorList>
    </citation>
    <scope>NUCLEOTIDE SEQUENCE [LARGE SCALE GENOMIC DNA]</scope>
    <source>
        <strain evidence="6 7">ICMP 4996</strain>
    </source>
</reference>
<dbReference type="RefSeq" id="WP_235664481.1">
    <property type="nucleotide sequence ID" value="NZ_RBSD01000120.1"/>
</dbReference>
<name>A0A3M4YBM5_9PSED</name>
<keyword evidence="2 4" id="KW-0547">Nucleotide-binding</keyword>
<organism evidence="6 7">
    <name type="scientific">Pseudomonas coronafaciens pv. striafaciens</name>
    <dbReference type="NCBI Taxonomy" id="235276"/>
    <lineage>
        <taxon>Bacteria</taxon>
        <taxon>Pseudomonadati</taxon>
        <taxon>Pseudomonadota</taxon>
        <taxon>Gammaproteobacteria</taxon>
        <taxon>Pseudomonadales</taxon>
        <taxon>Pseudomonadaceae</taxon>
        <taxon>Pseudomonas</taxon>
        <taxon>Pseudomonas coronafaciens</taxon>
    </lineage>
</organism>
<comment type="caution">
    <text evidence="6">The sequence shown here is derived from an EMBL/GenBank/DDBJ whole genome shotgun (WGS) entry which is preliminary data.</text>
</comment>
<evidence type="ECO:0000256" key="4">
    <source>
        <dbReference type="PROSITE-ProRule" id="PRU00409"/>
    </source>
</evidence>
<dbReference type="InterPro" id="IPR052032">
    <property type="entry name" value="ATP-dep_AA_Ligase"/>
</dbReference>
<dbReference type="EMBL" id="RBSD01000120">
    <property type="protein sequence ID" value="RMR85699.1"/>
    <property type="molecule type" value="Genomic_DNA"/>
</dbReference>
<dbReference type="SUPFAM" id="SSF56059">
    <property type="entry name" value="Glutathione synthetase ATP-binding domain-like"/>
    <property type="match status" value="1"/>
</dbReference>
<feature type="domain" description="ATP-grasp" evidence="5">
    <location>
        <begin position="131"/>
        <end position="335"/>
    </location>
</feature>
<evidence type="ECO:0000256" key="3">
    <source>
        <dbReference type="ARBA" id="ARBA00022840"/>
    </source>
</evidence>
<keyword evidence="3 4" id="KW-0067">ATP-binding</keyword>
<dbReference type="GO" id="GO:0046872">
    <property type="term" value="F:metal ion binding"/>
    <property type="evidence" value="ECO:0007669"/>
    <property type="project" value="InterPro"/>
</dbReference>
<evidence type="ECO:0000259" key="5">
    <source>
        <dbReference type="PROSITE" id="PS50975"/>
    </source>
</evidence>
<dbReference type="PANTHER" id="PTHR43585:SF2">
    <property type="entry name" value="ATP-GRASP ENZYME FSQD"/>
    <property type="match status" value="1"/>
</dbReference>
<dbReference type="AlphaFoldDB" id="A0A3M4YBM5"/>
<dbReference type="GO" id="GO:0005524">
    <property type="term" value="F:ATP binding"/>
    <property type="evidence" value="ECO:0007669"/>
    <property type="project" value="UniProtKB-UniRule"/>
</dbReference>
<dbReference type="Proteomes" id="UP000268004">
    <property type="component" value="Unassembled WGS sequence"/>
</dbReference>
<accession>A0A3M4YBM5</accession>
<protein>
    <submittedName>
        <fullName evidence="6">Phosphoribosylglycinamide synthetase, ATP-grasp domain protein</fullName>
    </submittedName>
</protein>
<dbReference type="GO" id="GO:0016874">
    <property type="term" value="F:ligase activity"/>
    <property type="evidence" value="ECO:0007669"/>
    <property type="project" value="UniProtKB-KW"/>
</dbReference>
<evidence type="ECO:0000313" key="7">
    <source>
        <dbReference type="Proteomes" id="UP000268004"/>
    </source>
</evidence>
<dbReference type="InterPro" id="IPR011761">
    <property type="entry name" value="ATP-grasp"/>
</dbReference>
<proteinExistence type="predicted"/>
<dbReference type="Pfam" id="PF13535">
    <property type="entry name" value="ATP-grasp_4"/>
    <property type="match status" value="1"/>
</dbReference>
<evidence type="ECO:0000256" key="2">
    <source>
        <dbReference type="ARBA" id="ARBA00022741"/>
    </source>
</evidence>
<dbReference type="PANTHER" id="PTHR43585">
    <property type="entry name" value="FUMIPYRROLE BIOSYNTHESIS PROTEIN C"/>
    <property type="match status" value="1"/>
</dbReference>
<gene>
    <name evidence="6" type="ORF">ALP78_100733</name>
</gene>
<evidence type="ECO:0000256" key="1">
    <source>
        <dbReference type="ARBA" id="ARBA00022598"/>
    </source>
</evidence>